<feature type="transmembrane region" description="Helical" evidence="5">
    <location>
        <begin position="156"/>
        <end position="175"/>
    </location>
</feature>
<dbReference type="InterPro" id="IPR050638">
    <property type="entry name" value="AA-Vitamin_Transporters"/>
</dbReference>
<evidence type="ECO:0000259" key="6">
    <source>
        <dbReference type="Pfam" id="PF00892"/>
    </source>
</evidence>
<evidence type="ECO:0000256" key="4">
    <source>
        <dbReference type="ARBA" id="ARBA00023136"/>
    </source>
</evidence>
<feature type="domain" description="EamA" evidence="6">
    <location>
        <begin position="157"/>
        <end position="289"/>
    </location>
</feature>
<dbReference type="EMBL" id="VFFF01000001">
    <property type="protein sequence ID" value="TNY32056.1"/>
    <property type="molecule type" value="Genomic_DNA"/>
</dbReference>
<dbReference type="InterPro" id="IPR000620">
    <property type="entry name" value="EamA_dom"/>
</dbReference>
<dbReference type="Pfam" id="PF00892">
    <property type="entry name" value="EamA"/>
    <property type="match status" value="2"/>
</dbReference>
<evidence type="ECO:0000313" key="7">
    <source>
        <dbReference type="EMBL" id="TNY32056.1"/>
    </source>
</evidence>
<keyword evidence="8" id="KW-1185">Reference proteome</keyword>
<evidence type="ECO:0000256" key="2">
    <source>
        <dbReference type="ARBA" id="ARBA00022692"/>
    </source>
</evidence>
<feature type="domain" description="EamA" evidence="6">
    <location>
        <begin position="14"/>
        <end position="141"/>
    </location>
</feature>
<dbReference type="Proteomes" id="UP000314011">
    <property type="component" value="Unassembled WGS sequence"/>
</dbReference>
<dbReference type="Gene3D" id="1.10.3730.20">
    <property type="match status" value="1"/>
</dbReference>
<name>A0A5C5GEM0_9RHOB</name>
<feature type="transmembrane region" description="Helical" evidence="5">
    <location>
        <begin position="12"/>
        <end position="32"/>
    </location>
</feature>
<feature type="transmembrane region" description="Helical" evidence="5">
    <location>
        <begin position="131"/>
        <end position="150"/>
    </location>
</feature>
<feature type="transmembrane region" description="Helical" evidence="5">
    <location>
        <begin position="248"/>
        <end position="269"/>
    </location>
</feature>
<comment type="caution">
    <text evidence="7">The sequence shown here is derived from an EMBL/GenBank/DDBJ whole genome shotgun (WGS) entry which is preliminary data.</text>
</comment>
<evidence type="ECO:0000313" key="8">
    <source>
        <dbReference type="Proteomes" id="UP000314011"/>
    </source>
</evidence>
<keyword evidence="2 5" id="KW-0812">Transmembrane</keyword>
<dbReference type="AlphaFoldDB" id="A0A5C5GEM0"/>
<organism evidence="7 8">
    <name type="scientific">Pelagovum pacificum</name>
    <dbReference type="NCBI Taxonomy" id="2588711"/>
    <lineage>
        <taxon>Bacteria</taxon>
        <taxon>Pseudomonadati</taxon>
        <taxon>Pseudomonadota</taxon>
        <taxon>Alphaproteobacteria</taxon>
        <taxon>Rhodobacterales</taxon>
        <taxon>Paracoccaceae</taxon>
        <taxon>Pelagovum</taxon>
    </lineage>
</organism>
<feature type="transmembrane region" description="Helical" evidence="5">
    <location>
        <begin position="38"/>
        <end position="58"/>
    </location>
</feature>
<accession>A0A5C5GEM0</accession>
<feature type="transmembrane region" description="Helical" evidence="5">
    <location>
        <begin position="182"/>
        <end position="204"/>
    </location>
</feature>
<feature type="transmembrane region" description="Helical" evidence="5">
    <location>
        <begin position="100"/>
        <end position="119"/>
    </location>
</feature>
<dbReference type="RefSeq" id="WP_140192735.1">
    <property type="nucleotide sequence ID" value="NZ_CP065915.1"/>
</dbReference>
<sequence length="304" mass="31633">MTQRSLSPRSWLDLLLLALVWGGVFLAVRLALREVGPLQIVAMRVAVAALVLWGIVLASKLPVPRRRDTWGAFAVMGLLNNVIPFWLITWGQQHIDTGLASILNASSAVWGVGIAALVFEDERLTLRKVIGVLLGLAGVATAVGLGSLASFDPTSLAQLAILGATMSYGIASAWGRATLPGLPPLVAAAGMLTCSAVIAVPLALLTEGLPPMPGVLTWGALAYASVVATAGAYLLYYRILAAAGSGHTLLVTLMVSPIAILIGALALGETLRPEAYVGFTLLAAGLIVIDGRLLARLVPRRKGL</sequence>
<dbReference type="InterPro" id="IPR037185">
    <property type="entry name" value="EmrE-like"/>
</dbReference>
<proteinExistence type="predicted"/>
<evidence type="ECO:0000256" key="1">
    <source>
        <dbReference type="ARBA" id="ARBA00004141"/>
    </source>
</evidence>
<keyword evidence="4 5" id="KW-0472">Membrane</keyword>
<dbReference type="SUPFAM" id="SSF103481">
    <property type="entry name" value="Multidrug resistance efflux transporter EmrE"/>
    <property type="match status" value="2"/>
</dbReference>
<dbReference type="OrthoDB" id="9810556at2"/>
<evidence type="ECO:0000256" key="5">
    <source>
        <dbReference type="SAM" id="Phobius"/>
    </source>
</evidence>
<feature type="transmembrane region" description="Helical" evidence="5">
    <location>
        <begin position="70"/>
        <end position="88"/>
    </location>
</feature>
<dbReference type="GO" id="GO:0016020">
    <property type="term" value="C:membrane"/>
    <property type="evidence" value="ECO:0007669"/>
    <property type="project" value="UniProtKB-SubCell"/>
</dbReference>
<protein>
    <submittedName>
        <fullName evidence="7">DMT family transporter</fullName>
    </submittedName>
</protein>
<feature type="transmembrane region" description="Helical" evidence="5">
    <location>
        <begin position="275"/>
        <end position="295"/>
    </location>
</feature>
<keyword evidence="3 5" id="KW-1133">Transmembrane helix</keyword>
<gene>
    <name evidence="7" type="ORF">FHY64_01780</name>
</gene>
<reference evidence="7 8" key="1">
    <citation type="submission" date="2019-06" db="EMBL/GenBank/DDBJ databases">
        <title>Genome of new Rhodobacteraceae sp. SM1903.</title>
        <authorList>
            <person name="Ren X."/>
        </authorList>
    </citation>
    <scope>NUCLEOTIDE SEQUENCE [LARGE SCALE GENOMIC DNA]</scope>
    <source>
        <strain evidence="7 8">SM1903</strain>
    </source>
</reference>
<feature type="transmembrane region" description="Helical" evidence="5">
    <location>
        <begin position="216"/>
        <end position="236"/>
    </location>
</feature>
<dbReference type="PANTHER" id="PTHR32322">
    <property type="entry name" value="INNER MEMBRANE TRANSPORTER"/>
    <property type="match status" value="1"/>
</dbReference>
<comment type="subcellular location">
    <subcellularLocation>
        <location evidence="1">Membrane</location>
        <topology evidence="1">Multi-pass membrane protein</topology>
    </subcellularLocation>
</comment>
<evidence type="ECO:0000256" key="3">
    <source>
        <dbReference type="ARBA" id="ARBA00022989"/>
    </source>
</evidence>
<dbReference type="PANTHER" id="PTHR32322:SF9">
    <property type="entry name" value="AMINO-ACID METABOLITE EFFLUX PUMP-RELATED"/>
    <property type="match status" value="1"/>
</dbReference>